<gene>
    <name evidence="2" type="ORF">HYH02_003009</name>
</gene>
<reference evidence="2" key="1">
    <citation type="journal article" date="2020" name="bioRxiv">
        <title>Comparative genomics of Chlamydomonas.</title>
        <authorList>
            <person name="Craig R.J."/>
            <person name="Hasan A.R."/>
            <person name="Ness R.W."/>
            <person name="Keightley P.D."/>
        </authorList>
    </citation>
    <scope>NUCLEOTIDE SEQUENCE</scope>
    <source>
        <strain evidence="2">CCAP 11/173</strain>
    </source>
</reference>
<feature type="region of interest" description="Disordered" evidence="1">
    <location>
        <begin position="295"/>
        <end position="332"/>
    </location>
</feature>
<evidence type="ECO:0000256" key="1">
    <source>
        <dbReference type="SAM" id="MobiDB-lite"/>
    </source>
</evidence>
<dbReference type="Proteomes" id="UP000613740">
    <property type="component" value="Unassembled WGS sequence"/>
</dbReference>
<proteinExistence type="predicted"/>
<sequence>MLGAQAEARPKAAAGAGGAGEAAGAASEYALLGADGGAHGDGGKAGNGGGGGRGDGGGHHGSHEESGFPRGAPLLLAALAALACAASLAANQLHLRKTQTSSQRQLVEPQRQLATRTRVLFGTTAGGSSSRVRRAGVPGGGSGLLGAWSSWLPRYSDAAAEGGSGPTEADEEALLATSRLVQAQPWSAGEPQHGFWRDERASGGSGLGGGSAWARQGLSQPGSGASSRQRSSGSGVDSIGAAAGMRLPTTAAAAASGPVLRAGAPSSTAGSWGPRDPRMDFTEEISRLGSARDGLHAAHGRAKQWLQEDAARPRGSSNRNTGAPGPAAAAMV</sequence>
<dbReference type="EMBL" id="JAEHOD010000005">
    <property type="protein sequence ID" value="KAG2452779.1"/>
    <property type="molecule type" value="Genomic_DNA"/>
</dbReference>
<dbReference type="OrthoDB" id="10614951at2759"/>
<keyword evidence="3" id="KW-1185">Reference proteome</keyword>
<feature type="compositionally biased region" description="Gly residues" evidence="1">
    <location>
        <begin position="34"/>
        <end position="55"/>
    </location>
</feature>
<comment type="caution">
    <text evidence="2">The sequence shown here is derived from an EMBL/GenBank/DDBJ whole genome shotgun (WGS) entry which is preliminary data.</text>
</comment>
<dbReference type="AlphaFoldDB" id="A0A835WSV8"/>
<evidence type="ECO:0000313" key="2">
    <source>
        <dbReference type="EMBL" id="KAG2452779.1"/>
    </source>
</evidence>
<name>A0A835WSV8_9CHLO</name>
<feature type="region of interest" description="Disordered" evidence="1">
    <location>
        <begin position="183"/>
        <end position="240"/>
    </location>
</feature>
<evidence type="ECO:0000313" key="3">
    <source>
        <dbReference type="Proteomes" id="UP000613740"/>
    </source>
</evidence>
<accession>A0A835WSV8</accession>
<feature type="compositionally biased region" description="Basic and acidic residues" evidence="1">
    <location>
        <begin position="56"/>
        <end position="67"/>
    </location>
</feature>
<feature type="region of interest" description="Disordered" evidence="1">
    <location>
        <begin position="33"/>
        <end position="68"/>
    </location>
</feature>
<feature type="compositionally biased region" description="Low complexity" evidence="1">
    <location>
        <begin position="219"/>
        <end position="235"/>
    </location>
</feature>
<feature type="region of interest" description="Disordered" evidence="1">
    <location>
        <begin position="258"/>
        <end position="277"/>
    </location>
</feature>
<organism evidence="2 3">
    <name type="scientific">Chlamydomonas schloesseri</name>
    <dbReference type="NCBI Taxonomy" id="2026947"/>
    <lineage>
        <taxon>Eukaryota</taxon>
        <taxon>Viridiplantae</taxon>
        <taxon>Chlorophyta</taxon>
        <taxon>core chlorophytes</taxon>
        <taxon>Chlorophyceae</taxon>
        <taxon>CS clade</taxon>
        <taxon>Chlamydomonadales</taxon>
        <taxon>Chlamydomonadaceae</taxon>
        <taxon>Chlamydomonas</taxon>
    </lineage>
</organism>
<protein>
    <submittedName>
        <fullName evidence="2">Uncharacterized protein</fullName>
    </submittedName>
</protein>